<feature type="transmembrane region" description="Helical" evidence="7">
    <location>
        <begin position="6"/>
        <end position="22"/>
    </location>
</feature>
<feature type="transmembrane region" description="Helical" evidence="7">
    <location>
        <begin position="161"/>
        <end position="183"/>
    </location>
</feature>
<evidence type="ECO:0000256" key="5">
    <source>
        <dbReference type="ARBA" id="ARBA00022989"/>
    </source>
</evidence>
<name>A0A1V4ISE1_9CLOT</name>
<keyword evidence="4 7" id="KW-0812">Transmembrane</keyword>
<feature type="transmembrane region" description="Helical" evidence="7">
    <location>
        <begin position="281"/>
        <end position="302"/>
    </location>
</feature>
<dbReference type="InterPro" id="IPR004776">
    <property type="entry name" value="Mem_transp_PIN-like"/>
</dbReference>
<dbReference type="OrthoDB" id="3238334at2"/>
<comment type="subcellular location">
    <subcellularLocation>
        <location evidence="1">Membrane</location>
        <topology evidence="1">Multi-pass membrane protein</topology>
    </subcellularLocation>
</comment>
<dbReference type="EMBL" id="MZGT01000021">
    <property type="protein sequence ID" value="OPJ62809.1"/>
    <property type="molecule type" value="Genomic_DNA"/>
</dbReference>
<dbReference type="Proteomes" id="UP000191056">
    <property type="component" value="Unassembled WGS sequence"/>
</dbReference>
<dbReference type="EMBL" id="WSRQ01000138">
    <property type="protein sequence ID" value="MVX67398.1"/>
    <property type="molecule type" value="Genomic_DNA"/>
</dbReference>
<feature type="transmembrane region" description="Helical" evidence="7">
    <location>
        <begin position="59"/>
        <end position="82"/>
    </location>
</feature>
<keyword evidence="2" id="KW-0813">Transport</keyword>
<feature type="transmembrane region" description="Helical" evidence="7">
    <location>
        <begin position="189"/>
        <end position="214"/>
    </location>
</feature>
<organism evidence="9 10">
    <name type="scientific">Clostridium chromiireducens</name>
    <dbReference type="NCBI Taxonomy" id="225345"/>
    <lineage>
        <taxon>Bacteria</taxon>
        <taxon>Bacillati</taxon>
        <taxon>Bacillota</taxon>
        <taxon>Clostridia</taxon>
        <taxon>Eubacteriales</taxon>
        <taxon>Clostridiaceae</taxon>
        <taxon>Clostridium</taxon>
    </lineage>
</organism>
<evidence type="ECO:0000256" key="3">
    <source>
        <dbReference type="ARBA" id="ARBA00022475"/>
    </source>
</evidence>
<dbReference type="RefSeq" id="WP_139376219.1">
    <property type="nucleotide sequence ID" value="NZ_MZGT01000021.1"/>
</dbReference>
<sequence>MKEVLVKSLGFICIMIIGYTLKKRGFFKKEDGLFLSKIVMNITLPAALIAGASSMNINYVAIIIILVGLISNLFNIVLVKFIQRRNSPVERAISIINCSGYNVGNFAIPFAASFFEPTALLYMCMFDMGNAFMVLGGAYALAKNEVDGSGRLNIKTLIKTLLRSVPFDVLIFLFIMSALKISIPKEVTTIASMIGSANAFLAMLMIGIILEINITKNQVKAVTKLLGMRYLCNVLLSCIFYIFLPVPILAKQMIIVVLFAPLSTISAVYSKMIDSDNPSPALANSISIILGIFIMTGLLIVFA</sequence>
<dbReference type="STRING" id="225345.CLCHR_18690"/>
<dbReference type="PANTHER" id="PTHR36838">
    <property type="entry name" value="AUXIN EFFLUX CARRIER FAMILY PROTEIN"/>
    <property type="match status" value="1"/>
</dbReference>
<evidence type="ECO:0000256" key="7">
    <source>
        <dbReference type="SAM" id="Phobius"/>
    </source>
</evidence>
<keyword evidence="3" id="KW-1003">Cell membrane</keyword>
<feature type="transmembrane region" description="Helical" evidence="7">
    <location>
        <begin position="34"/>
        <end position="53"/>
    </location>
</feature>
<protein>
    <submittedName>
        <fullName evidence="9">Membrane transport protein</fullName>
    </submittedName>
    <submittedName>
        <fullName evidence="8">Transporter</fullName>
    </submittedName>
</protein>
<gene>
    <name evidence="9" type="ORF">CLCHR_18690</name>
    <name evidence="8" type="ORF">GKZ28_27700</name>
</gene>
<evidence type="ECO:0000256" key="2">
    <source>
        <dbReference type="ARBA" id="ARBA00022448"/>
    </source>
</evidence>
<evidence type="ECO:0000313" key="8">
    <source>
        <dbReference type="EMBL" id="MVX67398.1"/>
    </source>
</evidence>
<reference evidence="8" key="2">
    <citation type="submission" date="2019-12" db="EMBL/GenBank/DDBJ databases">
        <title>Microbes associate with the intestines of laboratory mice.</title>
        <authorList>
            <person name="Navarre W."/>
            <person name="Wong E."/>
        </authorList>
    </citation>
    <scope>NUCLEOTIDE SEQUENCE</scope>
    <source>
        <strain evidence="8">NM79_F5</strain>
    </source>
</reference>
<reference evidence="9 10" key="1">
    <citation type="submission" date="2017-03" db="EMBL/GenBank/DDBJ databases">
        <title>Genome sequence of Clostridium chromiireducens DSM 23318.</title>
        <authorList>
            <person name="Poehlein A."/>
            <person name="Daniel R."/>
        </authorList>
    </citation>
    <scope>NUCLEOTIDE SEQUENCE [LARGE SCALE GENOMIC DNA]</scope>
    <source>
        <strain evidence="9 10">DSM 23318</strain>
    </source>
</reference>
<evidence type="ECO:0000313" key="10">
    <source>
        <dbReference type="Proteomes" id="UP000191056"/>
    </source>
</evidence>
<feature type="transmembrane region" description="Helical" evidence="7">
    <location>
        <begin position="120"/>
        <end position="141"/>
    </location>
</feature>
<accession>A0A1V4ISE1</accession>
<dbReference type="Pfam" id="PF03547">
    <property type="entry name" value="Mem_trans"/>
    <property type="match status" value="1"/>
</dbReference>
<feature type="transmembrane region" description="Helical" evidence="7">
    <location>
        <begin position="226"/>
        <end position="244"/>
    </location>
</feature>
<dbReference type="PANTHER" id="PTHR36838:SF3">
    <property type="entry name" value="TRANSPORTER AUXIN EFFLUX CARRIER EC FAMILY"/>
    <property type="match status" value="1"/>
</dbReference>
<feature type="transmembrane region" description="Helical" evidence="7">
    <location>
        <begin position="94"/>
        <end position="114"/>
    </location>
</feature>
<proteinExistence type="predicted"/>
<keyword evidence="10" id="KW-1185">Reference proteome</keyword>
<evidence type="ECO:0000256" key="6">
    <source>
        <dbReference type="ARBA" id="ARBA00023136"/>
    </source>
</evidence>
<evidence type="ECO:0000256" key="4">
    <source>
        <dbReference type="ARBA" id="ARBA00022692"/>
    </source>
</evidence>
<comment type="caution">
    <text evidence="9">The sequence shown here is derived from an EMBL/GenBank/DDBJ whole genome shotgun (WGS) entry which is preliminary data.</text>
</comment>
<keyword evidence="5 7" id="KW-1133">Transmembrane helix</keyword>
<keyword evidence="6 7" id="KW-0472">Membrane</keyword>
<evidence type="ECO:0000313" key="9">
    <source>
        <dbReference type="EMBL" id="OPJ62809.1"/>
    </source>
</evidence>
<dbReference type="GO" id="GO:0016020">
    <property type="term" value="C:membrane"/>
    <property type="evidence" value="ECO:0007669"/>
    <property type="project" value="UniProtKB-SubCell"/>
</dbReference>
<dbReference type="Proteomes" id="UP000656077">
    <property type="component" value="Unassembled WGS sequence"/>
</dbReference>
<dbReference type="AlphaFoldDB" id="A0A1V4ISE1"/>
<feature type="transmembrane region" description="Helical" evidence="7">
    <location>
        <begin position="250"/>
        <end position="269"/>
    </location>
</feature>
<evidence type="ECO:0000256" key="1">
    <source>
        <dbReference type="ARBA" id="ARBA00004141"/>
    </source>
</evidence>
<dbReference type="GO" id="GO:0055085">
    <property type="term" value="P:transmembrane transport"/>
    <property type="evidence" value="ECO:0007669"/>
    <property type="project" value="InterPro"/>
</dbReference>